<evidence type="ECO:0000256" key="1">
    <source>
        <dbReference type="SAM" id="MobiDB-lite"/>
    </source>
</evidence>
<feature type="compositionally biased region" description="Basic and acidic residues" evidence="1">
    <location>
        <begin position="53"/>
        <end position="72"/>
    </location>
</feature>
<comment type="caution">
    <text evidence="2">The sequence shown here is derived from an EMBL/GenBank/DDBJ whole genome shotgun (WGS) entry which is preliminary data.</text>
</comment>
<feature type="region of interest" description="Disordered" evidence="1">
    <location>
        <begin position="1"/>
        <end position="115"/>
    </location>
</feature>
<dbReference type="Proteomes" id="UP000014137">
    <property type="component" value="Unassembled WGS sequence"/>
</dbReference>
<evidence type="ECO:0000313" key="2">
    <source>
        <dbReference type="EMBL" id="EMD22962.1"/>
    </source>
</evidence>
<dbReference type="AlphaFoldDB" id="M2QA88"/>
<gene>
    <name evidence="2" type="ORF">C791_7844</name>
</gene>
<feature type="compositionally biased region" description="Basic residues" evidence="1">
    <location>
        <begin position="20"/>
        <end position="36"/>
    </location>
</feature>
<protein>
    <submittedName>
        <fullName evidence="2">Uncharacterized protein</fullName>
    </submittedName>
</protein>
<dbReference type="EMBL" id="ANMG01000084">
    <property type="protein sequence ID" value="EMD22962.1"/>
    <property type="molecule type" value="Genomic_DNA"/>
</dbReference>
<evidence type="ECO:0000313" key="3">
    <source>
        <dbReference type="Proteomes" id="UP000014137"/>
    </source>
</evidence>
<organism evidence="2 3">
    <name type="scientific">Amycolatopsis azurea DSM 43854</name>
    <dbReference type="NCBI Taxonomy" id="1238180"/>
    <lineage>
        <taxon>Bacteria</taxon>
        <taxon>Bacillati</taxon>
        <taxon>Actinomycetota</taxon>
        <taxon>Actinomycetes</taxon>
        <taxon>Pseudonocardiales</taxon>
        <taxon>Pseudonocardiaceae</taxon>
        <taxon>Amycolatopsis</taxon>
    </lineage>
</organism>
<name>M2QA88_9PSEU</name>
<proteinExistence type="predicted"/>
<sequence>MAPRSPVQPGLSSEVTCFRGSRRHSRGWWRRQHRNIPRTDRSGCCGRARRGGHRLDSADADHGDQHESHCSDGVRSPRGARHPEHRWFPSSCTALVKPYQSRSAPDPRSGGPHPR</sequence>
<dbReference type="PATRIC" id="fig|1238180.3.peg.7317"/>
<accession>M2QA88</accession>
<reference evidence="2 3" key="1">
    <citation type="submission" date="2012-10" db="EMBL/GenBank/DDBJ databases">
        <title>Genome assembly of Amycolatopsis azurea DSM 43854.</title>
        <authorList>
            <person name="Khatri I."/>
            <person name="Kaur I."/>
            <person name="Subramanian S."/>
            <person name="Mayilraj S."/>
        </authorList>
    </citation>
    <scope>NUCLEOTIDE SEQUENCE [LARGE SCALE GENOMIC DNA]</scope>
    <source>
        <strain evidence="2 3">DSM 43854</strain>
    </source>
</reference>